<protein>
    <submittedName>
        <fullName evidence="2">F-box domain-containing protein</fullName>
    </submittedName>
</protein>
<dbReference type="WBParaSite" id="Pan_g4737.t1">
    <property type="protein sequence ID" value="Pan_g4737.t1"/>
    <property type="gene ID" value="Pan_g4737"/>
</dbReference>
<reference evidence="1" key="1">
    <citation type="journal article" date="2013" name="Genetics">
        <title>The draft genome and transcriptome of Panagrellus redivivus are shaped by the harsh demands of a free-living lifestyle.</title>
        <authorList>
            <person name="Srinivasan J."/>
            <person name="Dillman A.R."/>
            <person name="Macchietto M.G."/>
            <person name="Heikkinen L."/>
            <person name="Lakso M."/>
            <person name="Fracchia K.M."/>
            <person name="Antoshechkin I."/>
            <person name="Mortazavi A."/>
            <person name="Wong G."/>
            <person name="Sternberg P.W."/>
        </authorList>
    </citation>
    <scope>NUCLEOTIDE SEQUENCE [LARGE SCALE GENOMIC DNA]</scope>
    <source>
        <strain evidence="1">MT8872</strain>
    </source>
</reference>
<accession>A0A7E4VYI9</accession>
<dbReference type="SUPFAM" id="SSF52047">
    <property type="entry name" value="RNI-like"/>
    <property type="match status" value="1"/>
</dbReference>
<reference evidence="2" key="2">
    <citation type="submission" date="2020-10" db="UniProtKB">
        <authorList>
            <consortium name="WormBaseParasite"/>
        </authorList>
    </citation>
    <scope>IDENTIFICATION</scope>
</reference>
<dbReference type="AlphaFoldDB" id="A0A7E4VYI9"/>
<evidence type="ECO:0000313" key="1">
    <source>
        <dbReference type="Proteomes" id="UP000492821"/>
    </source>
</evidence>
<dbReference type="Gene3D" id="3.80.10.10">
    <property type="entry name" value="Ribonuclease Inhibitor"/>
    <property type="match status" value="1"/>
</dbReference>
<evidence type="ECO:0000313" key="2">
    <source>
        <dbReference type="WBParaSite" id="Pan_g4737.t1"/>
    </source>
</evidence>
<sequence>MPYPIIKLPYGLRCRLSKLVTPVERYEFQIAAGNAPVCPPKLQLIHGSYGDPRFICNNGTISVYRDYQAFNTDALVVIDNDILVRFEGRTHLRGFELQDLTSETFGHILFDNIVSLFLLNCSISKSFYQTLKTNFPKFKELSIENNTNREYTINLKDVLFTLPHLRDLNIACYTSNNWITELLQLENHSLKTFDIYFEQIGQFEPFNLDDLWKFLKAQKPGFLFTISIYDELGKHDVFVSEMRKYLNENFVEGDAAENDCAYLTFIYMTDYFAWHLPLDDGLIVLV</sequence>
<name>A0A7E4VYI9_PANRE</name>
<dbReference type="Proteomes" id="UP000492821">
    <property type="component" value="Unassembled WGS sequence"/>
</dbReference>
<organism evidence="1 2">
    <name type="scientific">Panagrellus redivivus</name>
    <name type="common">Microworm</name>
    <dbReference type="NCBI Taxonomy" id="6233"/>
    <lineage>
        <taxon>Eukaryota</taxon>
        <taxon>Metazoa</taxon>
        <taxon>Ecdysozoa</taxon>
        <taxon>Nematoda</taxon>
        <taxon>Chromadorea</taxon>
        <taxon>Rhabditida</taxon>
        <taxon>Tylenchina</taxon>
        <taxon>Panagrolaimomorpha</taxon>
        <taxon>Panagrolaimoidea</taxon>
        <taxon>Panagrolaimidae</taxon>
        <taxon>Panagrellus</taxon>
    </lineage>
</organism>
<proteinExistence type="predicted"/>
<dbReference type="InterPro" id="IPR032675">
    <property type="entry name" value="LRR_dom_sf"/>
</dbReference>
<keyword evidence="1" id="KW-1185">Reference proteome</keyword>